<comment type="caution">
    <text evidence="2">The sequence shown here is derived from an EMBL/GenBank/DDBJ whole genome shotgun (WGS) entry which is preliminary data.</text>
</comment>
<dbReference type="EMBL" id="JBBNAG010000002">
    <property type="protein sequence ID" value="KAK9157886.1"/>
    <property type="molecule type" value="Genomic_DNA"/>
</dbReference>
<sequence length="113" mass="12728">MVKMDTRDLGCYSQVSGAHIETQVSAFLDPASRGKDILGDFIGLPAVKDQLVRANFDILFTFGKWETEYILYLYILLFSIVAYVQSTFPGFSTIGIALLNDVYMKMNLIVYLP</sequence>
<gene>
    <name evidence="2" type="ORF">Scep_004460</name>
</gene>
<evidence type="ECO:0000313" key="3">
    <source>
        <dbReference type="Proteomes" id="UP001419268"/>
    </source>
</evidence>
<keyword evidence="1" id="KW-0472">Membrane</keyword>
<proteinExistence type="predicted"/>
<keyword evidence="3" id="KW-1185">Reference proteome</keyword>
<accession>A0AAP0PZ45</accession>
<evidence type="ECO:0000256" key="1">
    <source>
        <dbReference type="SAM" id="Phobius"/>
    </source>
</evidence>
<reference evidence="2 3" key="1">
    <citation type="submission" date="2024-01" db="EMBL/GenBank/DDBJ databases">
        <title>Genome assemblies of Stephania.</title>
        <authorList>
            <person name="Yang L."/>
        </authorList>
    </citation>
    <scope>NUCLEOTIDE SEQUENCE [LARGE SCALE GENOMIC DNA]</scope>
    <source>
        <strain evidence="2">JXDWG</strain>
        <tissue evidence="2">Leaf</tissue>
    </source>
</reference>
<dbReference type="Proteomes" id="UP001419268">
    <property type="component" value="Unassembled WGS sequence"/>
</dbReference>
<keyword evidence="1" id="KW-1133">Transmembrane helix</keyword>
<protein>
    <submittedName>
        <fullName evidence="2">Uncharacterized protein</fullName>
    </submittedName>
</protein>
<feature type="transmembrane region" description="Helical" evidence="1">
    <location>
        <begin position="69"/>
        <end position="99"/>
    </location>
</feature>
<name>A0AAP0PZ45_9MAGN</name>
<dbReference type="AlphaFoldDB" id="A0AAP0PZ45"/>
<evidence type="ECO:0000313" key="2">
    <source>
        <dbReference type="EMBL" id="KAK9157886.1"/>
    </source>
</evidence>
<keyword evidence="1" id="KW-0812">Transmembrane</keyword>
<organism evidence="2 3">
    <name type="scientific">Stephania cephalantha</name>
    <dbReference type="NCBI Taxonomy" id="152367"/>
    <lineage>
        <taxon>Eukaryota</taxon>
        <taxon>Viridiplantae</taxon>
        <taxon>Streptophyta</taxon>
        <taxon>Embryophyta</taxon>
        <taxon>Tracheophyta</taxon>
        <taxon>Spermatophyta</taxon>
        <taxon>Magnoliopsida</taxon>
        <taxon>Ranunculales</taxon>
        <taxon>Menispermaceae</taxon>
        <taxon>Menispermoideae</taxon>
        <taxon>Cissampelideae</taxon>
        <taxon>Stephania</taxon>
    </lineage>
</organism>